<evidence type="ECO:0000313" key="6">
    <source>
        <dbReference type="EMBL" id="MBB5351496.1"/>
    </source>
</evidence>
<evidence type="ECO:0000313" key="7">
    <source>
        <dbReference type="Proteomes" id="UP000557717"/>
    </source>
</evidence>
<evidence type="ECO:0000256" key="5">
    <source>
        <dbReference type="SAM" id="MobiDB-lite"/>
    </source>
</evidence>
<sequence length="1002" mass="104317">MKRGRWVGHGLTASMMVGLVHAKQISVNYEKASSTPPLAATDSVGAIPALNWNNVVDLNHAITFVDNTGAATALTVALSAGYMDSWNTNFNANENLFGDKVVMGVDPQTLTLTGVPYASYDVIVYLSSWGSEVVDFSLDGGTTVVATLSNSYNPNNFSDGDEFTEGDTYIRLTGLTGDVVVTMDATSDELHLAGFQIVESVDGDADFDGLPDGWELSWPEVLDLTDLTGLLSGPGPGFGTGDFDGDLDSDLEEYTAGTDPTDAQSFVDTDDDGLSDKWEVSWVGNLTDLDGTLTAGSGPGSGTGDYDGDGFSDLEEFEAAFSSDPTNAASTPIDSDADGLSDAWEDEYFFGIDFTTGDEDYDGDYDTNAEEEMAGTDPTDADSFVDSDSDGLGDGWELAFAGNLTDLTGLLPAGSGPGSGTGDFDGDGYSDLEEFQFDPKLDPTSEVSTPLDTDADGLTDSWEETYFFYIGATTGDEDSDGDFDTNAAEEAAGTDPTDPASFVDSDGDQIGDGWEMAVAGNLVDLDGTLEAGSGPGSGTGDFDGDGFSDFEEYSADPFSDPTLAESTPTDTDGDGLADAWEWTYFGGIVAATGEDDSDGDYDSNLAEQAAGTDPTDPSDFVDVDGDGVGDGWEMAYVGNLTDLDGSKAAGSGPGAGTGDWDGDGASDLDEFRYGTDPLSGASIPVPVISVNYAKESSTPQLAISDVAGAVPVSRWNNVMDLDHNVTFMDSGGLATSLAVALSAGVMDSWNTVGTPDENLFSDKAWMGADPQTLTLQGVPYGTYDLYIYLSSWGNEVVEFSLDGGATVAATLTNTFTPNNFAPGDEYVEGDTYVKLSGLSGNVVVTMDATSDELHLAGFQIVQLTPGEASTFADWIAGYPGVGSMTGFEEDADGDGLANGLENFFGTDPSVMSPGLFGCSPASGGLSFHHYENASAATDGMASYEWSTDLTTWWADGASDGETSVDFVSSANDPEVGTTTVSATVSGVVPGKVFVRVKVVQTQ</sequence>
<dbReference type="Pfam" id="PF18884">
    <property type="entry name" value="TSP3_bac"/>
    <property type="match status" value="5"/>
</dbReference>
<dbReference type="EMBL" id="JACHFD010000007">
    <property type="protein sequence ID" value="MBB5351496.1"/>
    <property type="molecule type" value="Genomic_DNA"/>
</dbReference>
<name>A0A840V381_9BACT</name>
<gene>
    <name evidence="6" type="ORF">HNR46_001733</name>
</gene>
<feature type="region of interest" description="Disordered" evidence="5">
    <location>
        <begin position="365"/>
        <end position="389"/>
    </location>
</feature>
<dbReference type="RefSeq" id="WP_184017714.1">
    <property type="nucleotide sequence ID" value="NZ_JACHFD010000007.1"/>
</dbReference>
<organism evidence="6 7">
    <name type="scientific">Haloferula luteola</name>
    <dbReference type="NCBI Taxonomy" id="595692"/>
    <lineage>
        <taxon>Bacteria</taxon>
        <taxon>Pseudomonadati</taxon>
        <taxon>Verrucomicrobiota</taxon>
        <taxon>Verrucomicrobiia</taxon>
        <taxon>Verrucomicrobiales</taxon>
        <taxon>Verrucomicrobiaceae</taxon>
        <taxon>Haloferula</taxon>
    </lineage>
</organism>
<feature type="region of interest" description="Disordered" evidence="5">
    <location>
        <begin position="473"/>
        <end position="512"/>
    </location>
</feature>
<dbReference type="Proteomes" id="UP000557717">
    <property type="component" value="Unassembled WGS sequence"/>
</dbReference>
<evidence type="ECO:0000256" key="4">
    <source>
        <dbReference type="ARBA" id="ARBA00022837"/>
    </source>
</evidence>
<protein>
    <submittedName>
        <fullName evidence="6">Uncharacterized protein</fullName>
    </submittedName>
</protein>
<keyword evidence="2" id="KW-0964">Secreted</keyword>
<evidence type="ECO:0000256" key="2">
    <source>
        <dbReference type="ARBA" id="ARBA00022525"/>
    </source>
</evidence>
<keyword evidence="3" id="KW-0732">Signal</keyword>
<comment type="caution">
    <text evidence="6">The sequence shown here is derived from an EMBL/GenBank/DDBJ whole genome shotgun (WGS) entry which is preliminary data.</text>
</comment>
<evidence type="ECO:0000256" key="3">
    <source>
        <dbReference type="ARBA" id="ARBA00022729"/>
    </source>
</evidence>
<feature type="compositionally biased region" description="Acidic residues" evidence="5">
    <location>
        <begin position="542"/>
        <end position="554"/>
    </location>
</feature>
<feature type="region of interest" description="Disordered" evidence="5">
    <location>
        <begin position="528"/>
        <end position="577"/>
    </location>
</feature>
<dbReference type="InterPro" id="IPR059100">
    <property type="entry name" value="TSP3_bac"/>
</dbReference>
<keyword evidence="7" id="KW-1185">Reference proteome</keyword>
<reference evidence="6 7" key="1">
    <citation type="submission" date="2020-08" db="EMBL/GenBank/DDBJ databases">
        <title>Genomic Encyclopedia of Type Strains, Phase IV (KMG-IV): sequencing the most valuable type-strain genomes for metagenomic binning, comparative biology and taxonomic classification.</title>
        <authorList>
            <person name="Goeker M."/>
        </authorList>
    </citation>
    <scope>NUCLEOTIDE SEQUENCE [LARGE SCALE GENOMIC DNA]</scope>
    <source>
        <strain evidence="6 7">YC6886</strain>
    </source>
</reference>
<accession>A0A840V381</accession>
<dbReference type="AlphaFoldDB" id="A0A840V381"/>
<proteinExistence type="predicted"/>
<comment type="subcellular location">
    <subcellularLocation>
        <location evidence="1">Secreted</location>
    </subcellularLocation>
</comment>
<feature type="region of interest" description="Disordered" evidence="5">
    <location>
        <begin position="591"/>
        <end position="619"/>
    </location>
</feature>
<keyword evidence="4" id="KW-0106">Calcium</keyword>
<evidence type="ECO:0000256" key="1">
    <source>
        <dbReference type="ARBA" id="ARBA00004613"/>
    </source>
</evidence>